<dbReference type="Pfam" id="PF11712">
    <property type="entry name" value="Vma12"/>
    <property type="match status" value="1"/>
</dbReference>
<evidence type="ECO:0000256" key="1">
    <source>
        <dbReference type="SAM" id="Phobius"/>
    </source>
</evidence>
<sequence length="255" mass="28519">MAWITKNFRTSIGTAIMLASRMAGMITVVIAVKRAGDSSAAACVGVAEVARCCCREIALDSSWTTTFTALDPSSLALLPPEARRTFQESLSRFPPSTHAATETVTHVSDPEDVEAVKGFRCVNHSSLFVLAAAAKEHWILEHAEGSRSEHTFFAFLKTTWLYFKRQPVREKSEELKRILGKIQLEKDRQDYADIISARGGKRDQKADLLAMMRGPNRDTERQEWQQVQKIMTLIANILFSVAGTLVAVFWLLHHL</sequence>
<dbReference type="Proteomes" id="UP000235392">
    <property type="component" value="Unassembled WGS sequence"/>
</dbReference>
<reference evidence="2 3" key="1">
    <citation type="submission" date="2017-11" db="EMBL/GenBank/DDBJ databases">
        <title>De novo assembly and phasing of dikaryotic genomes from two isolates of Puccinia coronata f. sp. avenae, the causal agent of oat crown rust.</title>
        <authorList>
            <person name="Miller M.E."/>
            <person name="Zhang Y."/>
            <person name="Omidvar V."/>
            <person name="Sperschneider J."/>
            <person name="Schwessinger B."/>
            <person name="Raley C."/>
            <person name="Palmer J.M."/>
            <person name="Garnica D."/>
            <person name="Upadhyaya N."/>
            <person name="Rathjen J."/>
            <person name="Taylor J.M."/>
            <person name="Park R.F."/>
            <person name="Dodds P.N."/>
            <person name="Hirsch C.D."/>
            <person name="Kianian S.F."/>
            <person name="Figueroa M."/>
        </authorList>
    </citation>
    <scope>NUCLEOTIDE SEQUENCE [LARGE SCALE GENOMIC DNA]</scope>
    <source>
        <strain evidence="2">12SD80</strain>
    </source>
</reference>
<feature type="transmembrane region" description="Helical" evidence="1">
    <location>
        <begin position="12"/>
        <end position="32"/>
    </location>
</feature>
<comment type="caution">
    <text evidence="2">The sequence shown here is derived from an EMBL/GenBank/DDBJ whole genome shotgun (WGS) entry which is preliminary data.</text>
</comment>
<name>A0A2N5UKB6_9BASI</name>
<accession>A0A2N5UKB6</accession>
<dbReference type="GO" id="GO:0070072">
    <property type="term" value="P:vacuolar proton-transporting V-type ATPase complex assembly"/>
    <property type="evidence" value="ECO:0007669"/>
    <property type="project" value="InterPro"/>
</dbReference>
<evidence type="ECO:0000313" key="3">
    <source>
        <dbReference type="Proteomes" id="UP000235392"/>
    </source>
</evidence>
<keyword evidence="1" id="KW-0812">Transmembrane</keyword>
<dbReference type="EMBL" id="PGCI01000132">
    <property type="protein sequence ID" value="PLW38165.1"/>
    <property type="molecule type" value="Genomic_DNA"/>
</dbReference>
<evidence type="ECO:0000313" key="2">
    <source>
        <dbReference type="EMBL" id="PLW38165.1"/>
    </source>
</evidence>
<dbReference type="AlphaFoldDB" id="A0A2N5UKB6"/>
<proteinExistence type="predicted"/>
<gene>
    <name evidence="2" type="ORF">PCASD_09475</name>
</gene>
<keyword evidence="1" id="KW-0472">Membrane</keyword>
<protein>
    <recommendedName>
        <fullName evidence="4">Transmembrane protein</fullName>
    </recommendedName>
</protein>
<evidence type="ECO:0008006" key="4">
    <source>
        <dbReference type="Google" id="ProtNLM"/>
    </source>
</evidence>
<keyword evidence="1" id="KW-1133">Transmembrane helix</keyword>
<organism evidence="2 3">
    <name type="scientific">Puccinia coronata f. sp. avenae</name>
    <dbReference type="NCBI Taxonomy" id="200324"/>
    <lineage>
        <taxon>Eukaryota</taxon>
        <taxon>Fungi</taxon>
        <taxon>Dikarya</taxon>
        <taxon>Basidiomycota</taxon>
        <taxon>Pucciniomycotina</taxon>
        <taxon>Pucciniomycetes</taxon>
        <taxon>Pucciniales</taxon>
        <taxon>Pucciniaceae</taxon>
        <taxon>Puccinia</taxon>
    </lineage>
</organism>
<dbReference type="InterPro" id="IPR021013">
    <property type="entry name" value="ATPase_Vma12"/>
</dbReference>
<feature type="transmembrane region" description="Helical" evidence="1">
    <location>
        <begin position="230"/>
        <end position="252"/>
    </location>
</feature>